<gene>
    <name evidence="2" type="ORF">PXEA_LOCUS13995</name>
</gene>
<sequence length="85" mass="9322">MVPTDYTSAALFMTVLVTLTEGSKDAGQAGVQGLITSMQNQISFMAKSQEDQTPNELNKMVPTLLMSTFNLASVRSLSFFPFTFF</sequence>
<feature type="chain" id="PRO_5019091484" evidence="1">
    <location>
        <begin position="23"/>
        <end position="85"/>
    </location>
</feature>
<evidence type="ECO:0000313" key="3">
    <source>
        <dbReference type="Proteomes" id="UP000784294"/>
    </source>
</evidence>
<accession>A0A448WUF4</accession>
<feature type="signal peptide" evidence="1">
    <location>
        <begin position="1"/>
        <end position="22"/>
    </location>
</feature>
<protein>
    <submittedName>
        <fullName evidence="2">Uncharacterized protein</fullName>
    </submittedName>
</protein>
<keyword evidence="3" id="KW-1185">Reference proteome</keyword>
<keyword evidence="1" id="KW-0732">Signal</keyword>
<dbReference type="AlphaFoldDB" id="A0A448WUF4"/>
<reference evidence="2" key="1">
    <citation type="submission" date="2018-11" db="EMBL/GenBank/DDBJ databases">
        <authorList>
            <consortium name="Pathogen Informatics"/>
        </authorList>
    </citation>
    <scope>NUCLEOTIDE SEQUENCE</scope>
</reference>
<evidence type="ECO:0000256" key="1">
    <source>
        <dbReference type="SAM" id="SignalP"/>
    </source>
</evidence>
<comment type="caution">
    <text evidence="2">The sequence shown here is derived from an EMBL/GenBank/DDBJ whole genome shotgun (WGS) entry which is preliminary data.</text>
</comment>
<dbReference type="Proteomes" id="UP000784294">
    <property type="component" value="Unassembled WGS sequence"/>
</dbReference>
<organism evidence="2 3">
    <name type="scientific">Protopolystoma xenopodis</name>
    <dbReference type="NCBI Taxonomy" id="117903"/>
    <lineage>
        <taxon>Eukaryota</taxon>
        <taxon>Metazoa</taxon>
        <taxon>Spiralia</taxon>
        <taxon>Lophotrochozoa</taxon>
        <taxon>Platyhelminthes</taxon>
        <taxon>Monogenea</taxon>
        <taxon>Polyopisthocotylea</taxon>
        <taxon>Polystomatidea</taxon>
        <taxon>Polystomatidae</taxon>
        <taxon>Protopolystoma</taxon>
    </lineage>
</organism>
<name>A0A448WUF4_9PLAT</name>
<evidence type="ECO:0000313" key="2">
    <source>
        <dbReference type="EMBL" id="VEL20555.1"/>
    </source>
</evidence>
<proteinExistence type="predicted"/>
<dbReference type="EMBL" id="CAAALY010047006">
    <property type="protein sequence ID" value="VEL20555.1"/>
    <property type="molecule type" value="Genomic_DNA"/>
</dbReference>